<dbReference type="Pfam" id="PF07690">
    <property type="entry name" value="MFS_1"/>
    <property type="match status" value="1"/>
</dbReference>
<dbReference type="PANTHER" id="PTHR23504:SF15">
    <property type="entry name" value="MAJOR FACILITATOR SUPERFAMILY (MFS) PROFILE DOMAIN-CONTAINING PROTEIN"/>
    <property type="match status" value="1"/>
</dbReference>
<evidence type="ECO:0000256" key="6">
    <source>
        <dbReference type="ARBA" id="ARBA00023136"/>
    </source>
</evidence>
<evidence type="ECO:0000256" key="1">
    <source>
        <dbReference type="ARBA" id="ARBA00004141"/>
    </source>
</evidence>
<dbReference type="InterPro" id="IPR020846">
    <property type="entry name" value="MFS_dom"/>
</dbReference>
<dbReference type="PROSITE" id="PS50850">
    <property type="entry name" value="MFS"/>
    <property type="match status" value="1"/>
</dbReference>
<feature type="transmembrane region" description="Helical" evidence="7">
    <location>
        <begin position="216"/>
        <end position="234"/>
    </location>
</feature>
<dbReference type="InterPro" id="IPR005829">
    <property type="entry name" value="Sugar_transporter_CS"/>
</dbReference>
<evidence type="ECO:0000313" key="10">
    <source>
        <dbReference type="Proteomes" id="UP000231019"/>
    </source>
</evidence>
<feature type="domain" description="Major facilitator superfamily (MFS) profile" evidence="8">
    <location>
        <begin position="8"/>
        <end position="403"/>
    </location>
</feature>
<feature type="transmembrane region" description="Helical" evidence="7">
    <location>
        <begin position="165"/>
        <end position="185"/>
    </location>
</feature>
<comment type="similarity">
    <text evidence="2">Belongs to the major facilitator superfamily. TCR/Tet family.</text>
</comment>
<feature type="transmembrane region" description="Helical" evidence="7">
    <location>
        <begin position="341"/>
        <end position="367"/>
    </location>
</feature>
<proteinExistence type="inferred from homology"/>
<dbReference type="InterPro" id="IPR011701">
    <property type="entry name" value="MFS"/>
</dbReference>
<dbReference type="PRINTS" id="PR01035">
    <property type="entry name" value="TCRTETA"/>
</dbReference>
<evidence type="ECO:0000256" key="7">
    <source>
        <dbReference type="SAM" id="Phobius"/>
    </source>
</evidence>
<dbReference type="AlphaFoldDB" id="A0A2M7FYM8"/>
<evidence type="ECO:0000256" key="3">
    <source>
        <dbReference type="ARBA" id="ARBA00022448"/>
    </source>
</evidence>
<evidence type="ECO:0000256" key="5">
    <source>
        <dbReference type="ARBA" id="ARBA00022989"/>
    </source>
</evidence>
<dbReference type="PROSITE" id="PS00216">
    <property type="entry name" value="SUGAR_TRANSPORT_1"/>
    <property type="match status" value="1"/>
</dbReference>
<dbReference type="EMBL" id="PFFQ01000059">
    <property type="protein sequence ID" value="PIW14484.1"/>
    <property type="molecule type" value="Genomic_DNA"/>
</dbReference>
<dbReference type="PANTHER" id="PTHR23504">
    <property type="entry name" value="MAJOR FACILITATOR SUPERFAMILY DOMAIN-CONTAINING PROTEIN 10"/>
    <property type="match status" value="1"/>
</dbReference>
<dbReference type="InterPro" id="IPR036259">
    <property type="entry name" value="MFS_trans_sf"/>
</dbReference>
<accession>A0A2M7FYM8</accession>
<evidence type="ECO:0000259" key="8">
    <source>
        <dbReference type="PROSITE" id="PS50850"/>
    </source>
</evidence>
<dbReference type="GO" id="GO:0016020">
    <property type="term" value="C:membrane"/>
    <property type="evidence" value="ECO:0007669"/>
    <property type="project" value="UniProtKB-SubCell"/>
</dbReference>
<feature type="transmembrane region" description="Helical" evidence="7">
    <location>
        <begin position="7"/>
        <end position="28"/>
    </location>
</feature>
<feature type="transmembrane region" description="Helical" evidence="7">
    <location>
        <begin position="79"/>
        <end position="98"/>
    </location>
</feature>
<feature type="transmembrane region" description="Helical" evidence="7">
    <location>
        <begin position="254"/>
        <end position="272"/>
    </location>
</feature>
<protein>
    <submittedName>
        <fullName evidence="9">Tetracycline resistance MFS efflux pump</fullName>
    </submittedName>
</protein>
<evidence type="ECO:0000313" key="9">
    <source>
        <dbReference type="EMBL" id="PIW14484.1"/>
    </source>
</evidence>
<organism evidence="9 10">
    <name type="scientific">bacterium (Candidatus Blackallbacteria) CG17_big_fil_post_rev_8_21_14_2_50_48_46</name>
    <dbReference type="NCBI Taxonomy" id="2014261"/>
    <lineage>
        <taxon>Bacteria</taxon>
        <taxon>Candidatus Blackallbacteria</taxon>
    </lineage>
</organism>
<dbReference type="Gene3D" id="1.20.1250.20">
    <property type="entry name" value="MFS general substrate transporter like domains"/>
    <property type="match status" value="1"/>
</dbReference>
<evidence type="ECO:0000256" key="4">
    <source>
        <dbReference type="ARBA" id="ARBA00022692"/>
    </source>
</evidence>
<keyword evidence="4 7" id="KW-0812">Transmembrane</keyword>
<feature type="transmembrane region" description="Helical" evidence="7">
    <location>
        <begin position="104"/>
        <end position="125"/>
    </location>
</feature>
<feature type="transmembrane region" description="Helical" evidence="7">
    <location>
        <begin position="284"/>
        <end position="302"/>
    </location>
</feature>
<dbReference type="InterPro" id="IPR001958">
    <property type="entry name" value="Tet-R_TetA/multi-R_MdtG-like"/>
</dbReference>
<dbReference type="GO" id="GO:0022857">
    <property type="term" value="F:transmembrane transporter activity"/>
    <property type="evidence" value="ECO:0007669"/>
    <property type="project" value="InterPro"/>
</dbReference>
<feature type="transmembrane region" description="Helical" evidence="7">
    <location>
        <begin position="308"/>
        <end position="329"/>
    </location>
</feature>
<feature type="transmembrane region" description="Helical" evidence="7">
    <location>
        <begin position="379"/>
        <end position="399"/>
    </location>
</feature>
<comment type="caution">
    <text evidence="9">The sequence shown here is derived from an EMBL/GenBank/DDBJ whole genome shotgun (WGS) entry which is preliminary data.</text>
</comment>
<keyword evidence="5 7" id="KW-1133">Transmembrane helix</keyword>
<gene>
    <name evidence="9" type="ORF">COW36_20810</name>
</gene>
<keyword evidence="6 7" id="KW-0472">Membrane</keyword>
<comment type="subcellular location">
    <subcellularLocation>
        <location evidence="1">Membrane</location>
        <topology evidence="1">Multi-pass membrane protein</topology>
    </subcellularLocation>
</comment>
<dbReference type="Proteomes" id="UP000231019">
    <property type="component" value="Unassembled WGS sequence"/>
</dbReference>
<evidence type="ECO:0000256" key="2">
    <source>
        <dbReference type="ARBA" id="ARBA00007520"/>
    </source>
</evidence>
<keyword evidence="3" id="KW-0813">Transport</keyword>
<name>A0A2M7FYM8_9BACT</name>
<dbReference type="SUPFAM" id="SSF103473">
    <property type="entry name" value="MFS general substrate transporter"/>
    <property type="match status" value="1"/>
</dbReference>
<feature type="transmembrane region" description="Helical" evidence="7">
    <location>
        <begin position="48"/>
        <end position="67"/>
    </location>
</feature>
<reference evidence="9 10" key="1">
    <citation type="submission" date="2017-09" db="EMBL/GenBank/DDBJ databases">
        <title>Depth-based differentiation of microbial function through sediment-hosted aquifers and enrichment of novel symbionts in the deep terrestrial subsurface.</title>
        <authorList>
            <person name="Probst A.J."/>
            <person name="Ladd B."/>
            <person name="Jarett J.K."/>
            <person name="Geller-Mcgrath D.E."/>
            <person name="Sieber C.M."/>
            <person name="Emerson J.B."/>
            <person name="Anantharaman K."/>
            <person name="Thomas B.C."/>
            <person name="Malmstrom R."/>
            <person name="Stieglmeier M."/>
            <person name="Klingl A."/>
            <person name="Woyke T."/>
            <person name="Ryan C.M."/>
            <person name="Banfield J.F."/>
        </authorList>
    </citation>
    <scope>NUCLEOTIDE SEQUENCE [LARGE SCALE GENOMIC DNA]</scope>
    <source>
        <strain evidence="9">CG17_big_fil_post_rev_8_21_14_2_50_48_46</strain>
    </source>
</reference>
<sequence length="424" mass="45558">MKNTRKAGVLFIFITLFLDILGIGLIVPLLPELVTHFFGNSISEGARYYGILLVSYSLMQFFFAPFLGALSDRFGRRPVLLISSLGSAVDYLVMAFAPNYIWLLAARMVSGITGANITVGTAYLADVTPPEKRAQSFGLLGAAFGLGFILGPAMGGLLGQTSLSLPFLVAAGLTLLNFLYGLLILPESLVPEHRSVFEWKKANPLGAFKLLTRTPVLLNLSLIYLLANLAQRSIESTWVLFTKYRFAWTPMQNGLSLAAVGVCAALVQGGLIRRLIPKWGERKAIVIGTGVGILTFLLFAWAPFGWTIYVIIVFNSLLGIAGPAAQGVVSRQVSPSEQGALQGALASLGTLTRIIGPLVATSLFGYFTDAKAPARIDGISFILGAVLLTASLFVTLNLYRKYGSELEKPAEEPVSNQEMESALA</sequence>
<feature type="transmembrane region" description="Helical" evidence="7">
    <location>
        <begin position="137"/>
        <end position="159"/>
    </location>
</feature>
<dbReference type="CDD" id="cd17388">
    <property type="entry name" value="MFS_TetA"/>
    <property type="match status" value="1"/>
</dbReference>